<keyword evidence="2" id="KW-1185">Reference proteome</keyword>
<accession>A0AAP0P4D2</accession>
<evidence type="ECO:0008006" key="3">
    <source>
        <dbReference type="Google" id="ProtNLM"/>
    </source>
</evidence>
<reference evidence="1 2" key="1">
    <citation type="submission" date="2024-01" db="EMBL/GenBank/DDBJ databases">
        <title>Genome assemblies of Stephania.</title>
        <authorList>
            <person name="Yang L."/>
        </authorList>
    </citation>
    <scope>NUCLEOTIDE SEQUENCE [LARGE SCALE GENOMIC DNA]</scope>
    <source>
        <strain evidence="1">QJT</strain>
        <tissue evidence="1">Leaf</tissue>
    </source>
</reference>
<evidence type="ECO:0000313" key="1">
    <source>
        <dbReference type="EMBL" id="KAK9130178.1"/>
    </source>
</evidence>
<gene>
    <name evidence="1" type="ORF">Sjap_010665</name>
</gene>
<protein>
    <recommendedName>
        <fullName evidence="3">F-box domain-containing protein</fullName>
    </recommendedName>
</protein>
<dbReference type="Proteomes" id="UP001417504">
    <property type="component" value="Unassembled WGS sequence"/>
</dbReference>
<dbReference type="InterPro" id="IPR032675">
    <property type="entry name" value="LRR_dom_sf"/>
</dbReference>
<sequence>MAEEANRDRLSDLPTHIIHHILSFIETGYPQLIVLPSLIELPNLKYLALHCTTLVGDHHNVSPTSSSEVVLSFPSLKTLSILDSLKNLVINAPKLKQFYIAQWPGGEDVLDRSAGEIKVLAPNLRVFYCDNCITRKFSFEDLSHLDQACFTITTDNFRYATSIMNDGLAAHRATRVLVQTCPRIKHALDPQQFWKMHRCGFAISSI</sequence>
<name>A0AAP0P4D2_9MAGN</name>
<evidence type="ECO:0000313" key="2">
    <source>
        <dbReference type="Proteomes" id="UP001417504"/>
    </source>
</evidence>
<dbReference type="SUPFAM" id="SSF52058">
    <property type="entry name" value="L domain-like"/>
    <property type="match status" value="1"/>
</dbReference>
<proteinExistence type="predicted"/>
<dbReference type="EMBL" id="JBBNAE010000004">
    <property type="protein sequence ID" value="KAK9130178.1"/>
    <property type="molecule type" value="Genomic_DNA"/>
</dbReference>
<dbReference type="AlphaFoldDB" id="A0AAP0P4D2"/>
<organism evidence="1 2">
    <name type="scientific">Stephania japonica</name>
    <dbReference type="NCBI Taxonomy" id="461633"/>
    <lineage>
        <taxon>Eukaryota</taxon>
        <taxon>Viridiplantae</taxon>
        <taxon>Streptophyta</taxon>
        <taxon>Embryophyta</taxon>
        <taxon>Tracheophyta</taxon>
        <taxon>Spermatophyta</taxon>
        <taxon>Magnoliopsida</taxon>
        <taxon>Ranunculales</taxon>
        <taxon>Menispermaceae</taxon>
        <taxon>Menispermoideae</taxon>
        <taxon>Cissampelideae</taxon>
        <taxon>Stephania</taxon>
    </lineage>
</organism>
<comment type="caution">
    <text evidence="1">The sequence shown here is derived from an EMBL/GenBank/DDBJ whole genome shotgun (WGS) entry which is preliminary data.</text>
</comment>
<dbReference type="Gene3D" id="3.80.10.10">
    <property type="entry name" value="Ribonuclease Inhibitor"/>
    <property type="match status" value="1"/>
</dbReference>